<sequence length="443" mass="48722">MLEAVCSPHLMHMHTYADVAQVLTIQITTSGPPPHCGHCNPLKEAMPLMHGSAATLPRRAEPHQQTELAAVRVAPAQDRGADFYPHEPVGRDFARLRSVSPSAFVTQQSDDEDDAWSDSSADSSCDVPLALLSAHTQADASLPAPQVYEQLRDDNTTRRDASPSPRAASSSTSSPAIERSPAPSLPANAKKILAHCPWSIREVYLLVFIITQLSPGQNDWESISDLYNYMLMGPDLHIWMLNTAYDLRVHGERQDEFWAQFWMLMWENKTSLAGALLTLTWAGVPSTHVGQSAAMRPAAVEAFACLYGLLPTGLRYPLRAPWECWYRWNVRLWKTVSKNEDYTIDRSADGVIIIRRAGTTDTNLNPEMAKAARNLASTAYSGVATATAGADAQTTRAPDGNTSVQRKVRFADVKNTPERSSEQQTGAKESGYVPEHVQRRGAS</sequence>
<evidence type="ECO:0000313" key="3">
    <source>
        <dbReference type="Proteomes" id="UP000298390"/>
    </source>
</evidence>
<proteinExistence type="predicted"/>
<comment type="caution">
    <text evidence="2">The sequence shown here is derived from an EMBL/GenBank/DDBJ whole genome shotgun (WGS) entry which is preliminary data.</text>
</comment>
<protein>
    <submittedName>
        <fullName evidence="2">Uncharacterized protein</fullName>
    </submittedName>
</protein>
<accession>A0A4Y9XNZ1</accession>
<evidence type="ECO:0000256" key="1">
    <source>
        <dbReference type="SAM" id="MobiDB-lite"/>
    </source>
</evidence>
<feature type="compositionally biased region" description="Low complexity" evidence="1">
    <location>
        <begin position="162"/>
        <end position="181"/>
    </location>
</feature>
<evidence type="ECO:0000313" key="2">
    <source>
        <dbReference type="EMBL" id="TFY51815.1"/>
    </source>
</evidence>
<dbReference type="AlphaFoldDB" id="A0A4Y9XNZ1"/>
<organism evidence="2 3">
    <name type="scientific">Rhodofomes roseus</name>
    <dbReference type="NCBI Taxonomy" id="34475"/>
    <lineage>
        <taxon>Eukaryota</taxon>
        <taxon>Fungi</taxon>
        <taxon>Dikarya</taxon>
        <taxon>Basidiomycota</taxon>
        <taxon>Agaricomycotina</taxon>
        <taxon>Agaricomycetes</taxon>
        <taxon>Polyporales</taxon>
        <taxon>Rhodofomes</taxon>
    </lineage>
</organism>
<feature type="region of interest" description="Disordered" evidence="1">
    <location>
        <begin position="154"/>
        <end position="184"/>
    </location>
</feature>
<feature type="compositionally biased region" description="Basic and acidic residues" evidence="1">
    <location>
        <begin position="409"/>
        <end position="421"/>
    </location>
</feature>
<feature type="compositionally biased region" description="Low complexity" evidence="1">
    <location>
        <begin position="388"/>
        <end position="397"/>
    </location>
</feature>
<reference evidence="2 3" key="1">
    <citation type="submission" date="2019-01" db="EMBL/GenBank/DDBJ databases">
        <title>Genome sequencing of the rare red list fungi Fomitopsis rosea.</title>
        <authorList>
            <person name="Buettner E."/>
            <person name="Kellner H."/>
        </authorList>
    </citation>
    <scope>NUCLEOTIDE SEQUENCE [LARGE SCALE GENOMIC DNA]</scope>
    <source>
        <strain evidence="2 3">DSM 105464</strain>
    </source>
</reference>
<feature type="region of interest" description="Disordered" evidence="1">
    <location>
        <begin position="388"/>
        <end position="443"/>
    </location>
</feature>
<dbReference type="EMBL" id="SEKV01001100">
    <property type="protein sequence ID" value="TFY51815.1"/>
    <property type="molecule type" value="Genomic_DNA"/>
</dbReference>
<dbReference type="Proteomes" id="UP000298390">
    <property type="component" value="Unassembled WGS sequence"/>
</dbReference>
<name>A0A4Y9XNZ1_9APHY</name>
<gene>
    <name evidence="2" type="ORF">EVJ58_g10365</name>
</gene>